<dbReference type="Proteomes" id="UP001642360">
    <property type="component" value="Unassembled WGS sequence"/>
</dbReference>
<name>A0ABC8RVF9_9AQUA</name>
<dbReference type="EMBL" id="CAUOFW020001822">
    <property type="protein sequence ID" value="CAK9148968.1"/>
    <property type="molecule type" value="Genomic_DNA"/>
</dbReference>
<organism evidence="3 5">
    <name type="scientific">Ilex paraguariensis</name>
    <name type="common">yerba mate</name>
    <dbReference type="NCBI Taxonomy" id="185542"/>
    <lineage>
        <taxon>Eukaryota</taxon>
        <taxon>Viridiplantae</taxon>
        <taxon>Streptophyta</taxon>
        <taxon>Embryophyta</taxon>
        <taxon>Tracheophyta</taxon>
        <taxon>Spermatophyta</taxon>
        <taxon>Magnoliopsida</taxon>
        <taxon>eudicotyledons</taxon>
        <taxon>Gunneridae</taxon>
        <taxon>Pentapetalae</taxon>
        <taxon>asterids</taxon>
        <taxon>campanulids</taxon>
        <taxon>Aquifoliales</taxon>
        <taxon>Aquifoliaceae</taxon>
        <taxon>Ilex</taxon>
    </lineage>
</organism>
<dbReference type="EMBL" id="CAUOFW020006169">
    <property type="protein sequence ID" value="CAK9173589.1"/>
    <property type="molecule type" value="Genomic_DNA"/>
</dbReference>
<evidence type="ECO:0000256" key="2">
    <source>
        <dbReference type="SAM" id="Phobius"/>
    </source>
</evidence>
<evidence type="ECO:0000256" key="1">
    <source>
        <dbReference type="SAM" id="MobiDB-lite"/>
    </source>
</evidence>
<feature type="region of interest" description="Disordered" evidence="1">
    <location>
        <begin position="43"/>
        <end position="71"/>
    </location>
</feature>
<comment type="caution">
    <text evidence="3">The sequence shown here is derived from an EMBL/GenBank/DDBJ whole genome shotgun (WGS) entry which is preliminary data.</text>
</comment>
<keyword evidence="5" id="KW-1185">Reference proteome</keyword>
<accession>A0ABC8RVF9</accession>
<keyword evidence="2" id="KW-1133">Transmembrane helix</keyword>
<dbReference type="AlphaFoldDB" id="A0ABC8RVF9"/>
<feature type="compositionally biased region" description="Polar residues" evidence="1">
    <location>
        <begin position="43"/>
        <end position="63"/>
    </location>
</feature>
<evidence type="ECO:0000313" key="5">
    <source>
        <dbReference type="Proteomes" id="UP001642360"/>
    </source>
</evidence>
<gene>
    <name evidence="3" type="ORF">ILEXP_LOCUS16964</name>
    <name evidence="4" type="ORF">ILEXP_LOCUS43323</name>
</gene>
<sequence>MRTEKGPGVKILWLWAIGTAAVLVTSVARTRIRDMEQLINAQEKTSQPIEPNSGLIDTTTDSTEVVREEKF</sequence>
<proteinExistence type="predicted"/>
<protein>
    <submittedName>
        <fullName evidence="3">Uncharacterized protein</fullName>
    </submittedName>
</protein>
<reference evidence="3 5" key="1">
    <citation type="submission" date="2024-02" db="EMBL/GenBank/DDBJ databases">
        <authorList>
            <person name="Vignale AGUSTIN F."/>
            <person name="Sosa J E."/>
            <person name="Modenutti C."/>
        </authorList>
    </citation>
    <scope>NUCLEOTIDE SEQUENCE [LARGE SCALE GENOMIC DNA]</scope>
</reference>
<feature type="transmembrane region" description="Helical" evidence="2">
    <location>
        <begin position="12"/>
        <end position="28"/>
    </location>
</feature>
<keyword evidence="2" id="KW-0472">Membrane</keyword>
<evidence type="ECO:0000313" key="3">
    <source>
        <dbReference type="EMBL" id="CAK9148968.1"/>
    </source>
</evidence>
<keyword evidence="2" id="KW-0812">Transmembrane</keyword>
<evidence type="ECO:0000313" key="4">
    <source>
        <dbReference type="EMBL" id="CAK9173589.1"/>
    </source>
</evidence>